<reference evidence="2" key="1">
    <citation type="submission" date="2020-09" db="EMBL/GenBank/DDBJ databases">
        <title>Genome seq and assembly of Devosia sp.</title>
        <authorList>
            <person name="Chhetri G."/>
        </authorList>
    </citation>
    <scope>NUCLEOTIDE SEQUENCE</scope>
    <source>
        <strain evidence="2">PTR5</strain>
    </source>
</reference>
<dbReference type="Gene3D" id="3.30.420.40">
    <property type="match status" value="2"/>
</dbReference>
<dbReference type="InterPro" id="IPR043129">
    <property type="entry name" value="ATPase_NBD"/>
</dbReference>
<dbReference type="SUPFAM" id="SSF46785">
    <property type="entry name" value="Winged helix' DNA-binding domain"/>
    <property type="match status" value="1"/>
</dbReference>
<dbReference type="Gene3D" id="1.10.10.10">
    <property type="entry name" value="Winged helix-like DNA-binding domain superfamily/Winged helix DNA-binding domain"/>
    <property type="match status" value="1"/>
</dbReference>
<proteinExistence type="inferred from homology"/>
<dbReference type="Proteomes" id="UP000654108">
    <property type="component" value="Unassembled WGS sequence"/>
</dbReference>
<dbReference type="PANTHER" id="PTHR18964">
    <property type="entry name" value="ROK (REPRESSOR, ORF, KINASE) FAMILY"/>
    <property type="match status" value="1"/>
</dbReference>
<evidence type="ECO:0000256" key="1">
    <source>
        <dbReference type="ARBA" id="ARBA00006479"/>
    </source>
</evidence>
<protein>
    <submittedName>
        <fullName evidence="2">ROK family protein</fullName>
    </submittedName>
</protein>
<gene>
    <name evidence="2" type="ORF">IC608_10880</name>
</gene>
<evidence type="ECO:0000313" key="2">
    <source>
        <dbReference type="EMBL" id="MBD8065978.1"/>
    </source>
</evidence>
<dbReference type="Pfam" id="PF00480">
    <property type="entry name" value="ROK"/>
    <property type="match status" value="1"/>
</dbReference>
<comment type="similarity">
    <text evidence="1">Belongs to the ROK (NagC/XylR) family.</text>
</comment>
<dbReference type="SUPFAM" id="SSF53067">
    <property type="entry name" value="Actin-like ATPase domain"/>
    <property type="match status" value="1"/>
</dbReference>
<accession>A0A927FW63</accession>
<keyword evidence="3" id="KW-1185">Reference proteome</keyword>
<dbReference type="AlphaFoldDB" id="A0A927FW63"/>
<evidence type="ECO:0000313" key="3">
    <source>
        <dbReference type="Proteomes" id="UP000654108"/>
    </source>
</evidence>
<dbReference type="CDD" id="cd23763">
    <property type="entry name" value="ASKHA_ATPase_ROK"/>
    <property type="match status" value="1"/>
</dbReference>
<dbReference type="PANTHER" id="PTHR18964:SF149">
    <property type="entry name" value="BIFUNCTIONAL UDP-N-ACETYLGLUCOSAMINE 2-EPIMERASE_N-ACETYLMANNOSAMINE KINASE"/>
    <property type="match status" value="1"/>
</dbReference>
<dbReference type="InterPro" id="IPR036388">
    <property type="entry name" value="WH-like_DNA-bd_sf"/>
</dbReference>
<dbReference type="InterPro" id="IPR000600">
    <property type="entry name" value="ROK"/>
</dbReference>
<name>A0A927FW63_9HYPH</name>
<dbReference type="InterPro" id="IPR036390">
    <property type="entry name" value="WH_DNA-bd_sf"/>
</dbReference>
<sequence length="403" mass="43909">MFGTALNTNEARNRNLAAVLQAVRDRPTASRKELGRLMPFSLQTMTNVVQELIDMGMLQEVDRPASGSRGNPHRGLQVVGGGGFVLAVQFRWNACILALVDLDLNVQSQRTIAIDTAEDDTEGYMRALCNAVSQALQDEAGKDIWAVAVSGPLPIGVLNMPHSAIEFSQRLPDQRWFNRFAGEYTSAMLGERLARECGTPVFVFNNSQAAALAEAQVRPHESRFVYILAGLGLGTSFISSGAVSRDVWKHGGEMGHVVYRGQTLSAVLSASGLRRSINIDAAHGEMEPILARMAEETPERFDPWLHEAGPIFRFLINFLEAALWPDGIAVSGFIPTPLIDRLIEAAMPLQGSVVLPADDPRRIMPRLYRARHGAEAIPFGAACGVLSYRANPDLVALIAARRS</sequence>
<comment type="caution">
    <text evidence="2">The sequence shown here is derived from an EMBL/GenBank/DDBJ whole genome shotgun (WGS) entry which is preliminary data.</text>
</comment>
<organism evidence="2 3">
    <name type="scientific">Devosia oryzisoli</name>
    <dbReference type="NCBI Taxonomy" id="2774138"/>
    <lineage>
        <taxon>Bacteria</taxon>
        <taxon>Pseudomonadati</taxon>
        <taxon>Pseudomonadota</taxon>
        <taxon>Alphaproteobacteria</taxon>
        <taxon>Hyphomicrobiales</taxon>
        <taxon>Devosiaceae</taxon>
        <taxon>Devosia</taxon>
    </lineage>
</organism>
<dbReference type="EMBL" id="JACYFU010000002">
    <property type="protein sequence ID" value="MBD8065978.1"/>
    <property type="molecule type" value="Genomic_DNA"/>
</dbReference>